<gene>
    <name evidence="3" type="ORF">ACFPKY_19285</name>
</gene>
<evidence type="ECO:0000259" key="2">
    <source>
        <dbReference type="SMART" id="SM00909"/>
    </source>
</evidence>
<dbReference type="EMBL" id="JBHSMD010000006">
    <property type="protein sequence ID" value="MFC5495264.1"/>
    <property type="molecule type" value="Genomic_DNA"/>
</dbReference>
<sequence>MNISELLHDAVDGIEPADRLQDIRERTANPQRAAARPWFYAAGATVLATAAAVTAFAVLGDDSATDPGPAHDGHGQETFLVPAYFVGDTPRGERLYREFDEAEGHDALDAALDRIQQPPSDPDYTTPWPEGSFGDVTVRDDGIHVDLLEGDLTDELAVQQVVYTLQGAAGEPLPVWFWREGQRGSSPVSALPQNDVLSLMSISDPAEGNAYEGSMIARGRANAYEATVVWEVRRPDGETVREGYTTATGTGDKLYGWETEVDLSGLAPGEYLFVAVNPDPSGGAEQSLLFTDTRTITVR</sequence>
<dbReference type="Pfam" id="PF10648">
    <property type="entry name" value="Gmad2"/>
    <property type="match status" value="1"/>
</dbReference>
<dbReference type="InterPro" id="IPR019606">
    <property type="entry name" value="GerMN"/>
</dbReference>
<evidence type="ECO:0000313" key="4">
    <source>
        <dbReference type="Proteomes" id="UP001595956"/>
    </source>
</evidence>
<comment type="caution">
    <text evidence="3">The sequence shown here is derived from an EMBL/GenBank/DDBJ whole genome shotgun (WGS) entry which is preliminary data.</text>
</comment>
<dbReference type="Proteomes" id="UP001595956">
    <property type="component" value="Unassembled WGS sequence"/>
</dbReference>
<feature type="domain" description="GerMN" evidence="2">
    <location>
        <begin position="108"/>
        <end position="188"/>
    </location>
</feature>
<keyword evidence="1" id="KW-0812">Transmembrane</keyword>
<evidence type="ECO:0000313" key="3">
    <source>
        <dbReference type="EMBL" id="MFC5495264.1"/>
    </source>
</evidence>
<keyword evidence="1" id="KW-0472">Membrane</keyword>
<evidence type="ECO:0000256" key="1">
    <source>
        <dbReference type="SAM" id="Phobius"/>
    </source>
</evidence>
<dbReference type="SMART" id="SM00909">
    <property type="entry name" value="Germane"/>
    <property type="match status" value="1"/>
</dbReference>
<organism evidence="3 4">
    <name type="scientific">Nocardioides caricicola</name>
    <dbReference type="NCBI Taxonomy" id="634770"/>
    <lineage>
        <taxon>Bacteria</taxon>
        <taxon>Bacillati</taxon>
        <taxon>Actinomycetota</taxon>
        <taxon>Actinomycetes</taxon>
        <taxon>Propionibacteriales</taxon>
        <taxon>Nocardioidaceae</taxon>
        <taxon>Nocardioides</taxon>
    </lineage>
</organism>
<accession>A0ABW0N8K7</accession>
<reference evidence="4" key="1">
    <citation type="journal article" date="2019" name="Int. J. Syst. Evol. Microbiol.">
        <title>The Global Catalogue of Microorganisms (GCM) 10K type strain sequencing project: providing services to taxonomists for standard genome sequencing and annotation.</title>
        <authorList>
            <consortium name="The Broad Institute Genomics Platform"/>
            <consortium name="The Broad Institute Genome Sequencing Center for Infectious Disease"/>
            <person name="Wu L."/>
            <person name="Ma J."/>
        </authorList>
    </citation>
    <scope>NUCLEOTIDE SEQUENCE [LARGE SCALE GENOMIC DNA]</scope>
    <source>
        <strain evidence="4">KACC 13778</strain>
    </source>
</reference>
<proteinExistence type="predicted"/>
<dbReference type="Pfam" id="PF10646">
    <property type="entry name" value="Germane"/>
    <property type="match status" value="1"/>
</dbReference>
<keyword evidence="4" id="KW-1185">Reference proteome</keyword>
<protein>
    <submittedName>
        <fullName evidence="3">Gmad2 immunoglobulin-like domain-containing protein</fullName>
    </submittedName>
</protein>
<feature type="transmembrane region" description="Helical" evidence="1">
    <location>
        <begin position="38"/>
        <end position="59"/>
    </location>
</feature>
<dbReference type="InterPro" id="IPR018911">
    <property type="entry name" value="Gmad2_Ig-like_dom"/>
</dbReference>
<keyword evidence="1" id="KW-1133">Transmembrane helix</keyword>
<dbReference type="RefSeq" id="WP_345173476.1">
    <property type="nucleotide sequence ID" value="NZ_BAABFQ010000005.1"/>
</dbReference>
<name>A0ABW0N8K7_9ACTN</name>